<accession>A0ABM9JFX4</accession>
<keyword evidence="2 4" id="KW-0560">Oxidoreductase</keyword>
<organism evidence="4 5">
    <name type="scientific">Ralstonia psammae</name>
    <dbReference type="NCBI Taxonomy" id="3058598"/>
    <lineage>
        <taxon>Bacteria</taxon>
        <taxon>Pseudomonadati</taxon>
        <taxon>Pseudomonadota</taxon>
        <taxon>Betaproteobacteria</taxon>
        <taxon>Burkholderiales</taxon>
        <taxon>Burkholderiaceae</taxon>
        <taxon>Ralstonia</taxon>
    </lineage>
</organism>
<evidence type="ECO:0000256" key="1">
    <source>
        <dbReference type="ARBA" id="ARBA00022630"/>
    </source>
</evidence>
<dbReference type="InterPro" id="IPR013785">
    <property type="entry name" value="Aldolase_TIM"/>
</dbReference>
<dbReference type="PANTHER" id="PTHR43656:SF2">
    <property type="entry name" value="BINDING OXIDOREDUCTASE, PUTATIVE (AFU_ORTHOLOGUE AFUA_2G08260)-RELATED"/>
    <property type="match status" value="1"/>
</dbReference>
<keyword evidence="5" id="KW-1185">Reference proteome</keyword>
<dbReference type="PANTHER" id="PTHR43656">
    <property type="entry name" value="BINDING OXIDOREDUCTASE, PUTATIVE (AFU_ORTHOLOGUE AFUA_2G08260)-RELATED"/>
    <property type="match status" value="1"/>
</dbReference>
<dbReference type="InterPro" id="IPR001155">
    <property type="entry name" value="OxRdtase_FMN_N"/>
</dbReference>
<dbReference type="GO" id="GO:0016491">
    <property type="term" value="F:oxidoreductase activity"/>
    <property type="evidence" value="ECO:0007669"/>
    <property type="project" value="UniProtKB-KW"/>
</dbReference>
<dbReference type="SUPFAM" id="SSF51395">
    <property type="entry name" value="FMN-linked oxidoreductases"/>
    <property type="match status" value="1"/>
</dbReference>
<gene>
    <name evidence="4" type="ORF">LMG19083_02340</name>
</gene>
<evidence type="ECO:0000313" key="5">
    <source>
        <dbReference type="Proteomes" id="UP001189813"/>
    </source>
</evidence>
<dbReference type="Gene3D" id="3.20.20.70">
    <property type="entry name" value="Aldolase class I"/>
    <property type="match status" value="1"/>
</dbReference>
<reference evidence="4 5" key="1">
    <citation type="submission" date="2023-07" db="EMBL/GenBank/DDBJ databases">
        <authorList>
            <person name="Peeters C."/>
        </authorList>
    </citation>
    <scope>NUCLEOTIDE SEQUENCE [LARGE SCALE GENOMIC DNA]</scope>
    <source>
        <strain evidence="4 5">LMG 19083</strain>
    </source>
</reference>
<dbReference type="EC" id="1.-.-.-" evidence="4"/>
<dbReference type="Pfam" id="PF00724">
    <property type="entry name" value="Oxidored_FMN"/>
    <property type="match status" value="1"/>
</dbReference>
<dbReference type="Proteomes" id="UP001189813">
    <property type="component" value="Unassembled WGS sequence"/>
</dbReference>
<comment type="caution">
    <text evidence="4">The sequence shown here is derived from an EMBL/GenBank/DDBJ whole genome shotgun (WGS) entry which is preliminary data.</text>
</comment>
<dbReference type="RefSeq" id="WP_316665841.1">
    <property type="nucleotide sequence ID" value="NZ_CATZBU010000004.1"/>
</dbReference>
<dbReference type="CDD" id="cd04733">
    <property type="entry name" value="OYE_like_2_FMN"/>
    <property type="match status" value="1"/>
</dbReference>
<evidence type="ECO:0000313" key="4">
    <source>
        <dbReference type="EMBL" id="CAJ0792766.1"/>
    </source>
</evidence>
<dbReference type="EMBL" id="CATZBU010000004">
    <property type="protein sequence ID" value="CAJ0792766.1"/>
    <property type="molecule type" value="Genomic_DNA"/>
</dbReference>
<dbReference type="InterPro" id="IPR051799">
    <property type="entry name" value="NADH_flavin_oxidoreductase"/>
</dbReference>
<sequence length="420" mass="46034">MRNPPASNVSLLNQPLRLPNGSMIRNRLAKSSMSETLGTYDNHATPKLVELYRRWAASGIGLLLTGNVMIDRRALGEPGNVVIEDESDLPILQQWARAATDQGASLWVQLNHPGKQSPKGLNASNLSPSAIPFREDMAAFFETPREATTAEIQDLIQRFGRSAGICKKAGFSGVQIHGAHGYLISQFLSPHHNHRNDEWGGSPENRRRFVMAVYAEIRRQVGTDFPVGIKLNSADFQRGGFTEEESMATIRALVEAGIDLIEISGGTYEAPAMSGAFQQPKKASTAAREAYFLEFAEKVRAEVQVPLMVTGGFRTAEGMNAALRSGALDIVGLARLLAIDPDAPAALLQGRDSTQRVRPITTGIKPVDRMGIMEVLWYTRQLKRIAKGGNPRPNESGLVAFLKSLVNSTWGNYRTKRMRA</sequence>
<name>A0ABM9JFX4_9RALS</name>
<evidence type="ECO:0000256" key="2">
    <source>
        <dbReference type="ARBA" id="ARBA00023002"/>
    </source>
</evidence>
<evidence type="ECO:0000259" key="3">
    <source>
        <dbReference type="Pfam" id="PF00724"/>
    </source>
</evidence>
<protein>
    <submittedName>
        <fullName evidence="4">NADH oxidase</fullName>
        <ecNumber evidence="4">1.-.-.-</ecNumber>
    </submittedName>
</protein>
<keyword evidence="1" id="KW-0285">Flavoprotein</keyword>
<proteinExistence type="predicted"/>
<feature type="domain" description="NADH:flavin oxidoreductase/NADH oxidase N-terminal" evidence="3">
    <location>
        <begin position="14"/>
        <end position="351"/>
    </location>
</feature>